<proteinExistence type="predicted"/>
<evidence type="ECO:0000313" key="7">
    <source>
        <dbReference type="Proteomes" id="UP000192917"/>
    </source>
</evidence>
<evidence type="ECO:0000256" key="4">
    <source>
        <dbReference type="PROSITE-ProRule" id="PRU00335"/>
    </source>
</evidence>
<dbReference type="PANTHER" id="PTHR30055:SF234">
    <property type="entry name" value="HTH-TYPE TRANSCRIPTIONAL REGULATOR BETI"/>
    <property type="match status" value="1"/>
</dbReference>
<dbReference type="PANTHER" id="PTHR30055">
    <property type="entry name" value="HTH-TYPE TRANSCRIPTIONAL REGULATOR RUTR"/>
    <property type="match status" value="1"/>
</dbReference>
<dbReference type="PROSITE" id="PS50977">
    <property type="entry name" value="HTH_TETR_2"/>
    <property type="match status" value="1"/>
</dbReference>
<dbReference type="PROSITE" id="PS01081">
    <property type="entry name" value="HTH_TETR_1"/>
    <property type="match status" value="1"/>
</dbReference>
<dbReference type="Proteomes" id="UP000192917">
    <property type="component" value="Unassembled WGS sequence"/>
</dbReference>
<evidence type="ECO:0000313" key="6">
    <source>
        <dbReference type="EMBL" id="SMF25242.1"/>
    </source>
</evidence>
<dbReference type="PRINTS" id="PR00455">
    <property type="entry name" value="HTHTETR"/>
</dbReference>
<dbReference type="InterPro" id="IPR023772">
    <property type="entry name" value="DNA-bd_HTH_TetR-type_CS"/>
</dbReference>
<dbReference type="RefSeq" id="WP_085123031.1">
    <property type="nucleotide sequence ID" value="NZ_FWZX01000008.1"/>
</dbReference>
<reference evidence="6 7" key="1">
    <citation type="submission" date="2017-04" db="EMBL/GenBank/DDBJ databases">
        <authorList>
            <person name="Afonso C.L."/>
            <person name="Miller P.J."/>
            <person name="Scott M.A."/>
            <person name="Spackman E."/>
            <person name="Goraichik I."/>
            <person name="Dimitrov K.M."/>
            <person name="Suarez D.L."/>
            <person name="Swayne D.E."/>
        </authorList>
    </citation>
    <scope>NUCLEOTIDE SEQUENCE [LARGE SCALE GENOMIC DNA]</scope>
    <source>
        <strain evidence="6 7">USBA 355</strain>
    </source>
</reference>
<keyword evidence="2 4" id="KW-0238">DNA-binding</keyword>
<dbReference type="InterPro" id="IPR050109">
    <property type="entry name" value="HTH-type_TetR-like_transc_reg"/>
</dbReference>
<dbReference type="InterPro" id="IPR009057">
    <property type="entry name" value="Homeodomain-like_sf"/>
</dbReference>
<sequence>MTQATAKRGQATKEKIERASIALFLEKGVNGTSVRDIAEACGISEGTLYRHFHSKDAMIREIFTEHYVSFSEKLAEATAAVAGLEAQVERMVGLFCGFYDEDPILFGFLLMVQHRQLERLPSNLPNAIDVIHELMVKDGRVHEPMLATASMIGILVRNAMFVRHSRLEGPLSRYVPQLSRQIMGAVTA</sequence>
<evidence type="ECO:0000256" key="2">
    <source>
        <dbReference type="ARBA" id="ARBA00023125"/>
    </source>
</evidence>
<gene>
    <name evidence="6" type="ORF">SAMN05428998_108146</name>
</gene>
<evidence type="ECO:0000256" key="3">
    <source>
        <dbReference type="ARBA" id="ARBA00023163"/>
    </source>
</evidence>
<evidence type="ECO:0000259" key="5">
    <source>
        <dbReference type="PROSITE" id="PS50977"/>
    </source>
</evidence>
<dbReference type="EMBL" id="FWZX01000008">
    <property type="protein sequence ID" value="SMF25242.1"/>
    <property type="molecule type" value="Genomic_DNA"/>
</dbReference>
<organism evidence="6 7">
    <name type="scientific">Tistlia consotensis USBA 355</name>
    <dbReference type="NCBI Taxonomy" id="560819"/>
    <lineage>
        <taxon>Bacteria</taxon>
        <taxon>Pseudomonadati</taxon>
        <taxon>Pseudomonadota</taxon>
        <taxon>Alphaproteobacteria</taxon>
        <taxon>Rhodospirillales</taxon>
        <taxon>Rhodovibrionaceae</taxon>
        <taxon>Tistlia</taxon>
    </lineage>
</organism>
<dbReference type="SUPFAM" id="SSF46689">
    <property type="entry name" value="Homeodomain-like"/>
    <property type="match status" value="1"/>
</dbReference>
<dbReference type="Pfam" id="PF00440">
    <property type="entry name" value="TetR_N"/>
    <property type="match status" value="1"/>
</dbReference>
<keyword evidence="7" id="KW-1185">Reference proteome</keyword>
<dbReference type="STRING" id="560819.SAMN05428998_108146"/>
<protein>
    <submittedName>
        <fullName evidence="6">Transcriptional regulator, TetR family</fullName>
    </submittedName>
</protein>
<feature type="DNA-binding region" description="H-T-H motif" evidence="4">
    <location>
        <begin position="33"/>
        <end position="52"/>
    </location>
</feature>
<dbReference type="GO" id="GO:0000976">
    <property type="term" value="F:transcription cis-regulatory region binding"/>
    <property type="evidence" value="ECO:0007669"/>
    <property type="project" value="TreeGrafter"/>
</dbReference>
<evidence type="ECO:0000256" key="1">
    <source>
        <dbReference type="ARBA" id="ARBA00023015"/>
    </source>
</evidence>
<keyword evidence="3" id="KW-0804">Transcription</keyword>
<dbReference type="AlphaFoldDB" id="A0A1Y6BX45"/>
<dbReference type="GO" id="GO:0003700">
    <property type="term" value="F:DNA-binding transcription factor activity"/>
    <property type="evidence" value="ECO:0007669"/>
    <property type="project" value="TreeGrafter"/>
</dbReference>
<dbReference type="Gene3D" id="1.10.357.10">
    <property type="entry name" value="Tetracycline Repressor, domain 2"/>
    <property type="match status" value="1"/>
</dbReference>
<accession>A0A1Y6BX45</accession>
<feature type="domain" description="HTH tetR-type" evidence="5">
    <location>
        <begin position="10"/>
        <end position="70"/>
    </location>
</feature>
<dbReference type="InterPro" id="IPR001647">
    <property type="entry name" value="HTH_TetR"/>
</dbReference>
<keyword evidence="1" id="KW-0805">Transcription regulation</keyword>
<name>A0A1Y6BX45_9PROT</name>